<comment type="subcellular location">
    <subcellularLocation>
        <location evidence="1">Cytoplasm</location>
    </subcellularLocation>
</comment>
<dbReference type="InterPro" id="IPR002059">
    <property type="entry name" value="CSP_DNA-bd"/>
</dbReference>
<dbReference type="SUPFAM" id="SSF50249">
    <property type="entry name" value="Nucleic acid-binding proteins"/>
    <property type="match status" value="1"/>
</dbReference>
<dbReference type="Pfam" id="PF00313">
    <property type="entry name" value="CSD"/>
    <property type="match status" value="1"/>
</dbReference>
<evidence type="ECO:0000256" key="1">
    <source>
        <dbReference type="RuleBase" id="RU000408"/>
    </source>
</evidence>
<dbReference type="AlphaFoldDB" id="A0A2G1VI80"/>
<dbReference type="PROSITE" id="PS00352">
    <property type="entry name" value="CSD_1"/>
    <property type="match status" value="1"/>
</dbReference>
<dbReference type="PANTHER" id="PTHR46565:SF20">
    <property type="entry name" value="COLD SHOCK DOMAIN-CONTAINING PROTEIN 4"/>
    <property type="match status" value="1"/>
</dbReference>
<dbReference type="Gene3D" id="2.40.50.140">
    <property type="entry name" value="Nucleic acid-binding proteins"/>
    <property type="match status" value="1"/>
</dbReference>
<dbReference type="PROSITE" id="PS51857">
    <property type="entry name" value="CSD_2"/>
    <property type="match status" value="1"/>
</dbReference>
<evidence type="ECO:0000256" key="2">
    <source>
        <dbReference type="SAM" id="MobiDB-lite"/>
    </source>
</evidence>
<accession>A0A2G1VI80</accession>
<dbReference type="RefSeq" id="WP_099616540.1">
    <property type="nucleotide sequence ID" value="NZ_KZ319339.1"/>
</dbReference>
<dbReference type="PRINTS" id="PR00050">
    <property type="entry name" value="COLDSHOCK"/>
</dbReference>
<dbReference type="PANTHER" id="PTHR46565">
    <property type="entry name" value="COLD SHOCK DOMAIN PROTEIN 2"/>
    <property type="match status" value="1"/>
</dbReference>
<dbReference type="InterPro" id="IPR011129">
    <property type="entry name" value="CSD"/>
</dbReference>
<gene>
    <name evidence="4" type="ORF">CLH62_02365</name>
</gene>
<name>A0A2G1VI80_9GAMM</name>
<dbReference type="InterPro" id="IPR019844">
    <property type="entry name" value="CSD_CS"/>
</dbReference>
<dbReference type="EMBL" id="NTFI01000001">
    <property type="protein sequence ID" value="PHQ26458.1"/>
    <property type="molecule type" value="Genomic_DNA"/>
</dbReference>
<proteinExistence type="predicted"/>
<dbReference type="InterPro" id="IPR012340">
    <property type="entry name" value="NA-bd_OB-fold"/>
</dbReference>
<dbReference type="CDD" id="cd04458">
    <property type="entry name" value="CSP_CDS"/>
    <property type="match status" value="1"/>
</dbReference>
<evidence type="ECO:0000313" key="5">
    <source>
        <dbReference type="Proteomes" id="UP000229044"/>
    </source>
</evidence>
<keyword evidence="5" id="KW-1185">Reference proteome</keyword>
<comment type="caution">
    <text evidence="4">The sequence shown here is derived from an EMBL/GenBank/DDBJ whole genome shotgun (WGS) entry which is preliminary data.</text>
</comment>
<evidence type="ECO:0000313" key="4">
    <source>
        <dbReference type="EMBL" id="PHQ26458.1"/>
    </source>
</evidence>
<reference evidence="4 5" key="1">
    <citation type="submission" date="2017-09" db="EMBL/GenBank/DDBJ databases">
        <title>The draft genome sequences of Marinobacter guineae M3B.</title>
        <authorList>
            <person name="Cao J."/>
        </authorList>
    </citation>
    <scope>NUCLEOTIDE SEQUENCE [LARGE SCALE GENOMIC DNA]</scope>
    <source>
        <strain evidence="4 5">M3B</strain>
    </source>
</reference>
<organism evidence="4 5">
    <name type="scientific">Marinobacter guineae</name>
    <dbReference type="NCBI Taxonomy" id="432303"/>
    <lineage>
        <taxon>Bacteria</taxon>
        <taxon>Pseudomonadati</taxon>
        <taxon>Pseudomonadota</taxon>
        <taxon>Gammaproteobacteria</taxon>
        <taxon>Pseudomonadales</taxon>
        <taxon>Marinobacteraceae</taxon>
        <taxon>Marinobacter</taxon>
    </lineage>
</organism>
<sequence length="103" mass="10987">MPRGKVKWFNNAKGYGFIIEDGCSDDLFAHFSSVQMDGYKTLKAGQAVSFDKKPSDKGIHAVNIIPDEQPASKAHTGAGSDAAEESGQQESGRDGYPPRAVNG</sequence>
<dbReference type="SMART" id="SM00357">
    <property type="entry name" value="CSP"/>
    <property type="match status" value="1"/>
</dbReference>
<evidence type="ECO:0000259" key="3">
    <source>
        <dbReference type="PROSITE" id="PS51857"/>
    </source>
</evidence>
<dbReference type="GO" id="GO:0005829">
    <property type="term" value="C:cytosol"/>
    <property type="evidence" value="ECO:0007669"/>
    <property type="project" value="UniProtKB-ARBA"/>
</dbReference>
<dbReference type="OrthoDB" id="9810590at2"/>
<feature type="region of interest" description="Disordered" evidence="2">
    <location>
        <begin position="52"/>
        <end position="103"/>
    </location>
</feature>
<protein>
    <submittedName>
        <fullName evidence="4">Cold-shock protein</fullName>
    </submittedName>
</protein>
<dbReference type="GO" id="GO:0003676">
    <property type="term" value="F:nucleic acid binding"/>
    <property type="evidence" value="ECO:0007669"/>
    <property type="project" value="InterPro"/>
</dbReference>
<feature type="domain" description="CSD" evidence="3">
    <location>
        <begin position="1"/>
        <end position="66"/>
    </location>
</feature>
<dbReference type="Proteomes" id="UP000229044">
    <property type="component" value="Unassembled WGS sequence"/>
</dbReference>